<dbReference type="OrthoDB" id="2443888at2759"/>
<feature type="non-terminal residue" evidence="2">
    <location>
        <position position="94"/>
    </location>
</feature>
<evidence type="ECO:0000313" key="2">
    <source>
        <dbReference type="EMBL" id="CAG8697072.1"/>
    </source>
</evidence>
<feature type="region of interest" description="Disordered" evidence="1">
    <location>
        <begin position="66"/>
        <end position="94"/>
    </location>
</feature>
<reference evidence="2" key="1">
    <citation type="submission" date="2021-06" db="EMBL/GenBank/DDBJ databases">
        <authorList>
            <person name="Kallberg Y."/>
            <person name="Tangrot J."/>
            <person name="Rosling A."/>
        </authorList>
    </citation>
    <scope>NUCLEOTIDE SEQUENCE</scope>
    <source>
        <strain evidence="2">FL130A</strain>
    </source>
</reference>
<feature type="compositionally biased region" description="Basic and acidic residues" evidence="1">
    <location>
        <begin position="66"/>
        <end position="79"/>
    </location>
</feature>
<dbReference type="AlphaFoldDB" id="A0A9N9F0R3"/>
<evidence type="ECO:0000313" key="3">
    <source>
        <dbReference type="Proteomes" id="UP000789508"/>
    </source>
</evidence>
<proteinExistence type="predicted"/>
<protein>
    <submittedName>
        <fullName evidence="2">11662_t:CDS:1</fullName>
    </submittedName>
</protein>
<accession>A0A9N9F0R3</accession>
<organism evidence="2 3">
    <name type="scientific">Ambispora leptoticha</name>
    <dbReference type="NCBI Taxonomy" id="144679"/>
    <lineage>
        <taxon>Eukaryota</taxon>
        <taxon>Fungi</taxon>
        <taxon>Fungi incertae sedis</taxon>
        <taxon>Mucoromycota</taxon>
        <taxon>Glomeromycotina</taxon>
        <taxon>Glomeromycetes</taxon>
        <taxon>Archaeosporales</taxon>
        <taxon>Ambisporaceae</taxon>
        <taxon>Ambispora</taxon>
    </lineage>
</organism>
<comment type="caution">
    <text evidence="2">The sequence shown here is derived from an EMBL/GenBank/DDBJ whole genome shotgun (WGS) entry which is preliminary data.</text>
</comment>
<dbReference type="Proteomes" id="UP000789508">
    <property type="component" value="Unassembled WGS sequence"/>
</dbReference>
<gene>
    <name evidence="2" type="ORF">ALEPTO_LOCUS11430</name>
</gene>
<evidence type="ECO:0000256" key="1">
    <source>
        <dbReference type="SAM" id="MobiDB-lite"/>
    </source>
</evidence>
<dbReference type="EMBL" id="CAJVPS010018347">
    <property type="protein sequence ID" value="CAG8697072.1"/>
    <property type="molecule type" value="Genomic_DNA"/>
</dbReference>
<name>A0A9N9F0R3_9GLOM</name>
<keyword evidence="3" id="KW-1185">Reference proteome</keyword>
<sequence>MLDWIRDNLKDLKPKDFYQAFNFSHTSRRFAEEKLRELLMIIKDGRNSSNRNRAICLLDSFEIKEDKSEQQTPENKDCNDEINDFFDNSSGTEK</sequence>